<protein>
    <submittedName>
        <fullName evidence="1">Uncharacterized protein</fullName>
    </submittedName>
</protein>
<accession>A0A6J5KWT6</accession>
<proteinExistence type="predicted"/>
<dbReference type="EMBL" id="LR796189">
    <property type="protein sequence ID" value="CAB4125363.1"/>
    <property type="molecule type" value="Genomic_DNA"/>
</dbReference>
<name>A0A6J5KWT6_9CAUD</name>
<sequence>MSRSTIHNNGDYFLHDCDPVELDAVDELGWKDGVNNCVAFVHLPDVQADADHEDDSFNYGIDKQQYKANDEVDNVVKEESYVNRGKRASKVRTFNSRELFRRFEDYMKDELITDGEDDE</sequence>
<gene>
    <name evidence="1" type="ORF">UFOVP53_119</name>
</gene>
<organism evidence="1">
    <name type="scientific">uncultured Caudovirales phage</name>
    <dbReference type="NCBI Taxonomy" id="2100421"/>
    <lineage>
        <taxon>Viruses</taxon>
        <taxon>Duplodnaviria</taxon>
        <taxon>Heunggongvirae</taxon>
        <taxon>Uroviricota</taxon>
        <taxon>Caudoviricetes</taxon>
        <taxon>Peduoviridae</taxon>
        <taxon>Maltschvirus</taxon>
        <taxon>Maltschvirus maltsch</taxon>
    </lineage>
</organism>
<reference evidence="1" key="1">
    <citation type="submission" date="2020-04" db="EMBL/GenBank/DDBJ databases">
        <authorList>
            <person name="Chiriac C."/>
            <person name="Salcher M."/>
            <person name="Ghai R."/>
            <person name="Kavagutti S V."/>
        </authorList>
    </citation>
    <scope>NUCLEOTIDE SEQUENCE</scope>
</reference>
<evidence type="ECO:0000313" key="1">
    <source>
        <dbReference type="EMBL" id="CAB4125363.1"/>
    </source>
</evidence>